<evidence type="ECO:0000256" key="1">
    <source>
        <dbReference type="ARBA" id="ARBA00004442"/>
    </source>
</evidence>
<dbReference type="OrthoDB" id="9811587at2"/>
<keyword evidence="6" id="KW-0472">Membrane</keyword>
<proteinExistence type="inferred from homology"/>
<keyword evidence="7" id="KW-0998">Cell outer membrane</keyword>
<dbReference type="Proteomes" id="UP000216840">
    <property type="component" value="Unassembled WGS sequence"/>
</dbReference>
<accession>A0A265V0P9</accession>
<evidence type="ECO:0000256" key="9">
    <source>
        <dbReference type="SAM" id="SignalP"/>
    </source>
</evidence>
<evidence type="ECO:0000256" key="5">
    <source>
        <dbReference type="ARBA" id="ARBA00022692"/>
    </source>
</evidence>
<feature type="coiled-coil region" evidence="8">
    <location>
        <begin position="241"/>
        <end position="275"/>
    </location>
</feature>
<reference evidence="10 11" key="1">
    <citation type="submission" date="2017-05" db="EMBL/GenBank/DDBJ databases">
        <title>The draft genome sequence of Idiomarina salinarum WNB302.</title>
        <authorList>
            <person name="Sun Y."/>
            <person name="Chen B."/>
            <person name="Du Z."/>
        </authorList>
    </citation>
    <scope>NUCLEOTIDE SEQUENCE [LARGE SCALE GENOMIC DNA]</scope>
    <source>
        <strain evidence="10 11">WNB302</strain>
    </source>
</reference>
<evidence type="ECO:0000256" key="4">
    <source>
        <dbReference type="ARBA" id="ARBA00022452"/>
    </source>
</evidence>
<organism evidence="10 11">
    <name type="scientific">Winogradskyella aurantia</name>
    <dbReference type="NCBI Taxonomy" id="1915063"/>
    <lineage>
        <taxon>Bacteria</taxon>
        <taxon>Pseudomonadati</taxon>
        <taxon>Bacteroidota</taxon>
        <taxon>Flavobacteriia</taxon>
        <taxon>Flavobacteriales</taxon>
        <taxon>Flavobacteriaceae</taxon>
        <taxon>Winogradskyella</taxon>
    </lineage>
</organism>
<comment type="caution">
    <text evidence="10">The sequence shown here is derived from an EMBL/GenBank/DDBJ whole genome shotgun (WGS) entry which is preliminary data.</text>
</comment>
<evidence type="ECO:0000256" key="3">
    <source>
        <dbReference type="ARBA" id="ARBA00022448"/>
    </source>
</evidence>
<dbReference type="GO" id="GO:0009279">
    <property type="term" value="C:cell outer membrane"/>
    <property type="evidence" value="ECO:0007669"/>
    <property type="project" value="UniProtKB-SubCell"/>
</dbReference>
<keyword evidence="8" id="KW-0175">Coiled coil</keyword>
<keyword evidence="9" id="KW-0732">Signal</keyword>
<dbReference type="GO" id="GO:1990281">
    <property type="term" value="C:efflux pump complex"/>
    <property type="evidence" value="ECO:0007669"/>
    <property type="project" value="TreeGrafter"/>
</dbReference>
<comment type="subcellular location">
    <subcellularLocation>
        <location evidence="1">Cell outer membrane</location>
    </subcellularLocation>
</comment>
<dbReference type="InterPro" id="IPR003423">
    <property type="entry name" value="OMP_efflux"/>
</dbReference>
<comment type="similarity">
    <text evidence="2">Belongs to the outer membrane factor (OMF) (TC 1.B.17) family.</text>
</comment>
<dbReference type="RefSeq" id="WP_094967213.1">
    <property type="nucleotide sequence ID" value="NZ_NGJN01000001.1"/>
</dbReference>
<evidence type="ECO:0000256" key="8">
    <source>
        <dbReference type="SAM" id="Coils"/>
    </source>
</evidence>
<feature type="chain" id="PRO_5012424516" evidence="9">
    <location>
        <begin position="19"/>
        <end position="479"/>
    </location>
</feature>
<evidence type="ECO:0000313" key="10">
    <source>
        <dbReference type="EMBL" id="OZV71144.1"/>
    </source>
</evidence>
<name>A0A265V0P9_9FLAO</name>
<dbReference type="GO" id="GO:0015562">
    <property type="term" value="F:efflux transmembrane transporter activity"/>
    <property type="evidence" value="ECO:0007669"/>
    <property type="project" value="InterPro"/>
</dbReference>
<dbReference type="Gene3D" id="1.20.1600.10">
    <property type="entry name" value="Outer membrane efflux proteins (OEP)"/>
    <property type="match status" value="1"/>
</dbReference>
<evidence type="ECO:0000313" key="11">
    <source>
        <dbReference type="Proteomes" id="UP000216840"/>
    </source>
</evidence>
<protein>
    <submittedName>
        <fullName evidence="10">Transporter</fullName>
    </submittedName>
</protein>
<evidence type="ECO:0000256" key="6">
    <source>
        <dbReference type="ARBA" id="ARBA00023136"/>
    </source>
</evidence>
<dbReference type="AlphaFoldDB" id="A0A265V0P9"/>
<evidence type="ECO:0000256" key="2">
    <source>
        <dbReference type="ARBA" id="ARBA00007613"/>
    </source>
</evidence>
<dbReference type="InterPro" id="IPR051906">
    <property type="entry name" value="TolC-like"/>
</dbReference>
<keyword evidence="4" id="KW-1134">Transmembrane beta strand</keyword>
<dbReference type="PANTHER" id="PTHR30026">
    <property type="entry name" value="OUTER MEMBRANE PROTEIN TOLC"/>
    <property type="match status" value="1"/>
</dbReference>
<dbReference type="Pfam" id="PF02321">
    <property type="entry name" value="OEP"/>
    <property type="match status" value="2"/>
</dbReference>
<dbReference type="SUPFAM" id="SSF56954">
    <property type="entry name" value="Outer membrane efflux proteins (OEP)"/>
    <property type="match status" value="1"/>
</dbReference>
<sequence>MKKLILVGLILFGIYAQAQNKKWTLEECLKHALDNNISIKQSELDLEVAEIEKLSALGNFVPSLNASIGVNENTGLSFNPVTNNAQTTTFLSSTGRINIGYTIFDGLRNFRRMQRADISKLANQYRLNKMKDDISLFVANGYLQVILNKANLEVLKSQNSVTKEQIAQTKELVDAGVLPDGDLLEIKATDASEQQGIVNAENQVTISLISLAQILLIKDYENFDIEEEGYGIVDTLGDTSIDDILESAKENRSEIKIAEQNLELAKKDLQIAKGANLPTLSAFFGYDTRYTDNVSFEQRIDPDNPSVTRQIGTVEGTGEAVVSEFPNTTTVEIGPEKFIDQLYTNDGIAYGFSLNIPFLNGFNTKASVKRSKVDVERSKYLLEQAELDLESTVYQAYVDAKGALKSYEAANKAVESQELAYEYAKARYDEGLTNAFDFSQAKLRYDNSRINQNRAKYDYIFRLKVLELFFGIPATELKF</sequence>
<dbReference type="PANTHER" id="PTHR30026:SF20">
    <property type="entry name" value="OUTER MEMBRANE PROTEIN TOLC"/>
    <property type="match status" value="1"/>
</dbReference>
<keyword evidence="5" id="KW-0812">Transmembrane</keyword>
<evidence type="ECO:0000256" key="7">
    <source>
        <dbReference type="ARBA" id="ARBA00023237"/>
    </source>
</evidence>
<dbReference type="GO" id="GO:0015288">
    <property type="term" value="F:porin activity"/>
    <property type="evidence" value="ECO:0007669"/>
    <property type="project" value="TreeGrafter"/>
</dbReference>
<keyword evidence="11" id="KW-1185">Reference proteome</keyword>
<dbReference type="EMBL" id="NGJN01000001">
    <property type="protein sequence ID" value="OZV71144.1"/>
    <property type="molecule type" value="Genomic_DNA"/>
</dbReference>
<keyword evidence="3" id="KW-0813">Transport</keyword>
<gene>
    <name evidence="10" type="ORF">CA834_03250</name>
</gene>
<feature type="signal peptide" evidence="9">
    <location>
        <begin position="1"/>
        <end position="18"/>
    </location>
</feature>